<protein>
    <submittedName>
        <fullName evidence="2">DUF1761 domain-containing protein</fullName>
    </submittedName>
</protein>
<organism evidence="2 3">
    <name type="scientific">Mycolicibacterium fluoranthenivorans</name>
    <dbReference type="NCBI Taxonomy" id="258505"/>
    <lineage>
        <taxon>Bacteria</taxon>
        <taxon>Bacillati</taxon>
        <taxon>Actinomycetota</taxon>
        <taxon>Actinomycetes</taxon>
        <taxon>Mycobacteriales</taxon>
        <taxon>Mycobacteriaceae</taxon>
        <taxon>Mycolicibacterium</taxon>
    </lineage>
</organism>
<dbReference type="EMBL" id="CP059894">
    <property type="protein sequence ID" value="QNJ96382.1"/>
    <property type="molecule type" value="Genomic_DNA"/>
</dbReference>
<feature type="transmembrane region" description="Helical" evidence="1">
    <location>
        <begin position="112"/>
        <end position="131"/>
    </location>
</feature>
<gene>
    <name evidence="2" type="ORF">HZU40_29660</name>
</gene>
<proteinExistence type="predicted"/>
<keyword evidence="1" id="KW-1133">Transmembrane helix</keyword>
<reference evidence="2 3" key="1">
    <citation type="submission" date="2020-07" db="EMBL/GenBank/DDBJ databases">
        <title>Draft genome sequence of four isobutane-metabolizing strains capable of cometabolically degrading diverse ether contaminants.</title>
        <authorList>
            <person name="Chen W."/>
            <person name="Faulkner N."/>
            <person name="Smith C."/>
            <person name="Hyman M."/>
        </authorList>
    </citation>
    <scope>NUCLEOTIDE SEQUENCE [LARGE SCALE GENOMIC DNA]</scope>
    <source>
        <strain evidence="2 3">2A</strain>
    </source>
</reference>
<dbReference type="Proteomes" id="UP000515498">
    <property type="component" value="Chromosome"/>
</dbReference>
<feature type="transmembrane region" description="Helical" evidence="1">
    <location>
        <begin position="80"/>
        <end position="100"/>
    </location>
</feature>
<sequence length="134" mass="14003">MELNWLAVVIATGVGMAVAGVWYGKVFTTLWSTVTGVTAEDSAKASRRNMALLVVANGVTAVGLAAGIEVASMAAGSEALWLALLVGFGAWLTFSATTLLQHNAFELKSARLTALNSAYQLVLFLGMALTIRLV</sequence>
<dbReference type="AlphaFoldDB" id="A0A7G8PPW6"/>
<dbReference type="KEGG" id="mflu:HZU40_29660"/>
<accession>A0A7G8PPW6</accession>
<feature type="transmembrane region" description="Helical" evidence="1">
    <location>
        <begin position="6"/>
        <end position="24"/>
    </location>
</feature>
<evidence type="ECO:0000256" key="1">
    <source>
        <dbReference type="SAM" id="Phobius"/>
    </source>
</evidence>
<keyword evidence="1" id="KW-0812">Transmembrane</keyword>
<evidence type="ECO:0000313" key="2">
    <source>
        <dbReference type="EMBL" id="QNJ96382.1"/>
    </source>
</evidence>
<feature type="transmembrane region" description="Helical" evidence="1">
    <location>
        <begin position="50"/>
        <end position="68"/>
    </location>
</feature>
<evidence type="ECO:0000313" key="3">
    <source>
        <dbReference type="Proteomes" id="UP000515498"/>
    </source>
</evidence>
<dbReference type="Pfam" id="PF08570">
    <property type="entry name" value="DUF1761"/>
    <property type="match status" value="1"/>
</dbReference>
<dbReference type="InterPro" id="IPR013879">
    <property type="entry name" value="DUF1761"/>
</dbReference>
<keyword evidence="1" id="KW-0472">Membrane</keyword>
<name>A0A7G8PPW6_9MYCO</name>